<dbReference type="AlphaFoldDB" id="A0A9Q0S8A9"/>
<keyword evidence="2" id="KW-1185">Reference proteome</keyword>
<accession>A0A9Q0S8A9</accession>
<comment type="caution">
    <text evidence="1">The sequence shown here is derived from an EMBL/GenBank/DDBJ whole genome shotgun (WGS) entry which is preliminary data.</text>
</comment>
<sequence>MGWAKRFTSSSILLQLYNLVMKKYVLTRKQLGSTTPTIPIIGSGNGLTPSVQAILLSQ</sequence>
<protein>
    <submittedName>
        <fullName evidence="1">Uncharacterized protein</fullName>
    </submittedName>
</protein>
<reference evidence="1" key="1">
    <citation type="submission" date="2022-07" db="EMBL/GenBank/DDBJ databases">
        <authorList>
            <person name="Trinca V."/>
            <person name="Uliana J.V.C."/>
            <person name="Torres T.T."/>
            <person name="Ward R.J."/>
            <person name="Monesi N."/>
        </authorList>
    </citation>
    <scope>NUCLEOTIDE SEQUENCE</scope>
    <source>
        <strain evidence="1">HSMRA1968</strain>
        <tissue evidence="1">Whole embryos</tissue>
    </source>
</reference>
<name>A0A9Q0S8A9_9DIPT</name>
<proteinExistence type="predicted"/>
<gene>
    <name evidence="1" type="ORF">Bhyg_04367</name>
</gene>
<dbReference type="Proteomes" id="UP001151699">
    <property type="component" value="Chromosome A"/>
</dbReference>
<organism evidence="1 2">
    <name type="scientific">Pseudolycoriella hygida</name>
    <dbReference type="NCBI Taxonomy" id="35572"/>
    <lineage>
        <taxon>Eukaryota</taxon>
        <taxon>Metazoa</taxon>
        <taxon>Ecdysozoa</taxon>
        <taxon>Arthropoda</taxon>
        <taxon>Hexapoda</taxon>
        <taxon>Insecta</taxon>
        <taxon>Pterygota</taxon>
        <taxon>Neoptera</taxon>
        <taxon>Endopterygota</taxon>
        <taxon>Diptera</taxon>
        <taxon>Nematocera</taxon>
        <taxon>Sciaroidea</taxon>
        <taxon>Sciaridae</taxon>
        <taxon>Pseudolycoriella</taxon>
    </lineage>
</organism>
<evidence type="ECO:0000313" key="1">
    <source>
        <dbReference type="EMBL" id="KAJ6649134.1"/>
    </source>
</evidence>
<dbReference type="EMBL" id="WJQU01000001">
    <property type="protein sequence ID" value="KAJ6649134.1"/>
    <property type="molecule type" value="Genomic_DNA"/>
</dbReference>
<evidence type="ECO:0000313" key="2">
    <source>
        <dbReference type="Proteomes" id="UP001151699"/>
    </source>
</evidence>